<gene>
    <name evidence="7" type="ORF">BDV98DRAFT_272772</name>
</gene>
<evidence type="ECO:0008006" key="9">
    <source>
        <dbReference type="Google" id="ProtNLM"/>
    </source>
</evidence>
<dbReference type="GO" id="GO:0071944">
    <property type="term" value="C:cell periphery"/>
    <property type="evidence" value="ECO:0007669"/>
    <property type="project" value="UniProtKB-ARBA"/>
</dbReference>
<feature type="compositionally biased region" description="Polar residues" evidence="5">
    <location>
        <begin position="43"/>
        <end position="83"/>
    </location>
</feature>
<organism evidence="7 8">
    <name type="scientific">Pterulicium gracile</name>
    <dbReference type="NCBI Taxonomy" id="1884261"/>
    <lineage>
        <taxon>Eukaryota</taxon>
        <taxon>Fungi</taxon>
        <taxon>Dikarya</taxon>
        <taxon>Basidiomycota</taxon>
        <taxon>Agaricomycotina</taxon>
        <taxon>Agaricomycetes</taxon>
        <taxon>Agaricomycetidae</taxon>
        <taxon>Agaricales</taxon>
        <taxon>Pleurotineae</taxon>
        <taxon>Pterulaceae</taxon>
        <taxon>Pterulicium</taxon>
    </lineage>
</organism>
<feature type="compositionally biased region" description="Polar residues" evidence="5">
    <location>
        <begin position="150"/>
        <end position="159"/>
    </location>
</feature>
<evidence type="ECO:0000256" key="4">
    <source>
        <dbReference type="ARBA" id="ARBA00023136"/>
    </source>
</evidence>
<comment type="subcellular location">
    <subcellularLocation>
        <location evidence="1">Membrane</location>
        <topology evidence="1">Single-pass membrane protein</topology>
    </subcellularLocation>
</comment>
<reference evidence="7 8" key="1">
    <citation type="journal article" date="2019" name="Nat. Ecol. Evol.">
        <title>Megaphylogeny resolves global patterns of mushroom evolution.</title>
        <authorList>
            <person name="Varga T."/>
            <person name="Krizsan K."/>
            <person name="Foldi C."/>
            <person name="Dima B."/>
            <person name="Sanchez-Garcia M."/>
            <person name="Sanchez-Ramirez S."/>
            <person name="Szollosi G.J."/>
            <person name="Szarkandi J.G."/>
            <person name="Papp V."/>
            <person name="Albert L."/>
            <person name="Andreopoulos W."/>
            <person name="Angelini C."/>
            <person name="Antonin V."/>
            <person name="Barry K.W."/>
            <person name="Bougher N.L."/>
            <person name="Buchanan P."/>
            <person name="Buyck B."/>
            <person name="Bense V."/>
            <person name="Catcheside P."/>
            <person name="Chovatia M."/>
            <person name="Cooper J."/>
            <person name="Damon W."/>
            <person name="Desjardin D."/>
            <person name="Finy P."/>
            <person name="Geml J."/>
            <person name="Haridas S."/>
            <person name="Hughes K."/>
            <person name="Justo A."/>
            <person name="Karasinski D."/>
            <person name="Kautmanova I."/>
            <person name="Kiss B."/>
            <person name="Kocsube S."/>
            <person name="Kotiranta H."/>
            <person name="LaButti K.M."/>
            <person name="Lechner B.E."/>
            <person name="Liimatainen K."/>
            <person name="Lipzen A."/>
            <person name="Lukacs Z."/>
            <person name="Mihaltcheva S."/>
            <person name="Morgado L.N."/>
            <person name="Niskanen T."/>
            <person name="Noordeloos M.E."/>
            <person name="Ohm R.A."/>
            <person name="Ortiz-Santana B."/>
            <person name="Ovrebo C."/>
            <person name="Racz N."/>
            <person name="Riley R."/>
            <person name="Savchenko A."/>
            <person name="Shiryaev A."/>
            <person name="Soop K."/>
            <person name="Spirin V."/>
            <person name="Szebenyi C."/>
            <person name="Tomsovsky M."/>
            <person name="Tulloss R.E."/>
            <person name="Uehling J."/>
            <person name="Grigoriev I.V."/>
            <person name="Vagvolgyi C."/>
            <person name="Papp T."/>
            <person name="Martin F.M."/>
            <person name="Miettinen O."/>
            <person name="Hibbett D.S."/>
            <person name="Nagy L.G."/>
        </authorList>
    </citation>
    <scope>NUCLEOTIDE SEQUENCE [LARGE SCALE GENOMIC DNA]</scope>
    <source>
        <strain evidence="7 8">CBS 309.79</strain>
    </source>
</reference>
<evidence type="ECO:0000313" key="8">
    <source>
        <dbReference type="Proteomes" id="UP000305067"/>
    </source>
</evidence>
<evidence type="ECO:0000256" key="2">
    <source>
        <dbReference type="ARBA" id="ARBA00022692"/>
    </source>
</evidence>
<dbReference type="Proteomes" id="UP000305067">
    <property type="component" value="Unassembled WGS sequence"/>
</dbReference>
<dbReference type="GO" id="GO:0016020">
    <property type="term" value="C:membrane"/>
    <property type="evidence" value="ECO:0007669"/>
    <property type="project" value="UniProtKB-SubCell"/>
</dbReference>
<dbReference type="EMBL" id="ML178850">
    <property type="protein sequence ID" value="TFK97173.1"/>
    <property type="molecule type" value="Genomic_DNA"/>
</dbReference>
<evidence type="ECO:0000256" key="1">
    <source>
        <dbReference type="ARBA" id="ARBA00004167"/>
    </source>
</evidence>
<keyword evidence="8" id="KW-1185">Reference proteome</keyword>
<keyword evidence="4 6" id="KW-0472">Membrane</keyword>
<feature type="region of interest" description="Disordered" evidence="5">
    <location>
        <begin position="150"/>
        <end position="173"/>
    </location>
</feature>
<accession>A0A5C3QFR2</accession>
<name>A0A5C3QFR2_9AGAR</name>
<evidence type="ECO:0000313" key="7">
    <source>
        <dbReference type="EMBL" id="TFK97173.1"/>
    </source>
</evidence>
<dbReference type="AlphaFoldDB" id="A0A5C3QFR2"/>
<feature type="non-terminal residue" evidence="7">
    <location>
        <position position="1"/>
    </location>
</feature>
<evidence type="ECO:0000256" key="6">
    <source>
        <dbReference type="SAM" id="Phobius"/>
    </source>
</evidence>
<feature type="transmembrane region" description="Helical" evidence="6">
    <location>
        <begin position="98"/>
        <end position="120"/>
    </location>
</feature>
<feature type="compositionally biased region" description="Polar residues" evidence="5">
    <location>
        <begin position="16"/>
        <end position="33"/>
    </location>
</feature>
<keyword evidence="3 6" id="KW-1133">Transmembrane helix</keyword>
<proteinExistence type="predicted"/>
<evidence type="ECO:0000256" key="5">
    <source>
        <dbReference type="SAM" id="MobiDB-lite"/>
    </source>
</evidence>
<feature type="region of interest" description="Disordered" evidence="5">
    <location>
        <begin position="1"/>
        <end position="92"/>
    </location>
</feature>
<sequence>VTPPRGTDGRPPEATSPPTHSGSSQNSTLSDTPRPTGADPAQSEPTTAHSSSLTDDPTSTNTSQPTDSTSPTMTLADSPNGANESDGGGSSNPNTATIVGGVIGGIITLLLLAILIICAFRRKRARRMNRHMAQPTNFRLEIQSTRDLPVHNTESTPTTGEEVLERSASAATTPSVRYGQMKERMELLEDQFLQLQKVSYPPPYVAEGVEGGASDGGEETM</sequence>
<evidence type="ECO:0000256" key="3">
    <source>
        <dbReference type="ARBA" id="ARBA00022989"/>
    </source>
</evidence>
<dbReference type="PANTHER" id="PTHR15549">
    <property type="entry name" value="PAIRED IMMUNOGLOBULIN-LIKE TYPE 2 RECEPTOR"/>
    <property type="match status" value="1"/>
</dbReference>
<protein>
    <recommendedName>
        <fullName evidence="9">Mid2 domain-containing protein</fullName>
    </recommendedName>
</protein>
<keyword evidence="2 6" id="KW-0812">Transmembrane</keyword>
<dbReference type="InterPro" id="IPR051694">
    <property type="entry name" value="Immunoregulatory_rcpt-like"/>
</dbReference>